<evidence type="ECO:0000313" key="2">
    <source>
        <dbReference type="Proteomes" id="UP001283361"/>
    </source>
</evidence>
<comment type="caution">
    <text evidence="1">The sequence shown here is derived from an EMBL/GenBank/DDBJ whole genome shotgun (WGS) entry which is preliminary data.</text>
</comment>
<sequence length="98" mass="11124">MLHGKQTSFPAQIYCELNLWDEDQDNLIPITVLIDSTTSKSFRSVRGGEEDSEQNRQRLPQLSASAIPRTLCMRTYVQGRVDAIKALSTQTVIRAWRA</sequence>
<dbReference type="AlphaFoldDB" id="A0AAE0XMU5"/>
<proteinExistence type="predicted"/>
<organism evidence="1 2">
    <name type="scientific">Elysia crispata</name>
    <name type="common">lettuce slug</name>
    <dbReference type="NCBI Taxonomy" id="231223"/>
    <lineage>
        <taxon>Eukaryota</taxon>
        <taxon>Metazoa</taxon>
        <taxon>Spiralia</taxon>
        <taxon>Lophotrochozoa</taxon>
        <taxon>Mollusca</taxon>
        <taxon>Gastropoda</taxon>
        <taxon>Heterobranchia</taxon>
        <taxon>Euthyneura</taxon>
        <taxon>Panpulmonata</taxon>
        <taxon>Sacoglossa</taxon>
        <taxon>Placobranchoidea</taxon>
        <taxon>Plakobranchidae</taxon>
        <taxon>Elysia</taxon>
    </lineage>
</organism>
<keyword evidence="2" id="KW-1185">Reference proteome</keyword>
<gene>
    <name evidence="1" type="ORF">RRG08_021451</name>
</gene>
<dbReference type="EMBL" id="JAWDGP010008045">
    <property type="protein sequence ID" value="KAK3696436.1"/>
    <property type="molecule type" value="Genomic_DNA"/>
</dbReference>
<accession>A0AAE0XMU5</accession>
<protein>
    <submittedName>
        <fullName evidence="1">Uncharacterized protein</fullName>
    </submittedName>
</protein>
<evidence type="ECO:0000313" key="1">
    <source>
        <dbReference type="EMBL" id="KAK3696436.1"/>
    </source>
</evidence>
<name>A0AAE0XMU5_9GAST</name>
<reference evidence="1" key="1">
    <citation type="journal article" date="2023" name="G3 (Bethesda)">
        <title>A reference genome for the long-term kleptoplast-retaining sea slug Elysia crispata morphotype clarki.</title>
        <authorList>
            <person name="Eastman K.E."/>
            <person name="Pendleton A.L."/>
            <person name="Shaikh M.A."/>
            <person name="Suttiyut T."/>
            <person name="Ogas R."/>
            <person name="Tomko P."/>
            <person name="Gavelis G."/>
            <person name="Widhalm J.R."/>
            <person name="Wisecaver J.H."/>
        </authorList>
    </citation>
    <scope>NUCLEOTIDE SEQUENCE</scope>
    <source>
        <strain evidence="1">ECLA1</strain>
    </source>
</reference>
<dbReference type="Proteomes" id="UP001283361">
    <property type="component" value="Unassembled WGS sequence"/>
</dbReference>